<reference evidence="2 3" key="1">
    <citation type="submission" date="2013-12" db="EMBL/GenBank/DDBJ databases">
        <authorList>
            <person name="Zelazny A."/>
            <person name="Olivier K."/>
            <person name="Holland S."/>
            <person name="Lenaerts A."/>
            <person name="Ordway D."/>
            <person name="DeGroote M.A."/>
            <person name="Parker T."/>
            <person name="Sizemore C."/>
            <person name="Tallon L.J."/>
            <person name="Sadzewicz L.K."/>
            <person name="Sengamalay N."/>
            <person name="Fraser C.M."/>
            <person name="Hine E."/>
            <person name="Shefchek K.A."/>
            <person name="Das S.P."/>
            <person name="Tettelin H."/>
        </authorList>
    </citation>
    <scope>NUCLEOTIDE SEQUENCE [LARGE SCALE GENOMIC DNA]</scope>
    <source>
        <strain evidence="2 3">1956</strain>
    </source>
</reference>
<feature type="compositionally biased region" description="Basic residues" evidence="1">
    <location>
        <begin position="296"/>
        <end position="308"/>
    </location>
</feature>
<protein>
    <recommendedName>
        <fullName evidence="4">DUF2332 domain-containing protein</fullName>
    </recommendedName>
</protein>
<name>X8CAM2_MYCIT</name>
<feature type="region of interest" description="Disordered" evidence="1">
    <location>
        <begin position="243"/>
        <end position="325"/>
    </location>
</feature>
<dbReference type="Pfam" id="PF10094">
    <property type="entry name" value="DUF2332"/>
    <property type="match status" value="1"/>
</dbReference>
<proteinExistence type="predicted"/>
<gene>
    <name evidence="2" type="ORF">I550_4791</name>
</gene>
<dbReference type="AlphaFoldDB" id="X8CAM2"/>
<dbReference type="EMBL" id="JAOG01000003">
    <property type="protein sequence ID" value="EUA53159.1"/>
    <property type="molecule type" value="Genomic_DNA"/>
</dbReference>
<dbReference type="Proteomes" id="UP000020825">
    <property type="component" value="Unassembled WGS sequence"/>
</dbReference>
<feature type="compositionally biased region" description="Polar residues" evidence="1">
    <location>
        <begin position="263"/>
        <end position="282"/>
    </location>
</feature>
<dbReference type="PATRIC" id="fig|1299331.3.peg.4683"/>
<accession>X8CAM2</accession>
<evidence type="ECO:0008006" key="4">
    <source>
        <dbReference type="Google" id="ProtNLM"/>
    </source>
</evidence>
<organism evidence="2 3">
    <name type="scientific">Mycobacterium intracellulare 1956</name>
    <dbReference type="NCBI Taxonomy" id="1299331"/>
    <lineage>
        <taxon>Bacteria</taxon>
        <taxon>Bacillati</taxon>
        <taxon>Actinomycetota</taxon>
        <taxon>Actinomycetes</taxon>
        <taxon>Mycobacteriales</taxon>
        <taxon>Mycobacteriaceae</taxon>
        <taxon>Mycobacterium</taxon>
        <taxon>Mycobacterium avium complex (MAC)</taxon>
    </lineage>
</organism>
<evidence type="ECO:0000313" key="3">
    <source>
        <dbReference type="Proteomes" id="UP000020825"/>
    </source>
</evidence>
<evidence type="ECO:0000256" key="1">
    <source>
        <dbReference type="SAM" id="MobiDB-lite"/>
    </source>
</evidence>
<sequence>MSVEHLAHTLRAQGRFCASSGSAMYGELFELVAADVEAGGVFAAILSRHRHAPSREAVPLRLLGGLHRLVLDGRAAHLRRWYPSTGGSWNAGAAWPQIRDAAAGHADALRAALDQPPQTNEVGRSAALIGGLLHLKQSGLPIRLFEIGSSAGLNLRADHYLYRFAGSQWGPPDSPVAIDDAWRGALPPGRDVRIAERCGYDIAPIDVGDTDGELTVLSYVWPDQAARLARLRGAIEVARRVRPGSNAGRRPARSPACGWPTARSPSSGIPSPGNTCRPTSATPCAPTWTRWPHGPARAHRSPTSRWSRRAMGPAPRSGSRCAPAAGRPANRACWANATRTARRCTGGKTHAAELPDYARQFGHIDVACTRSP</sequence>
<comment type="caution">
    <text evidence="2">The sequence shown here is derived from an EMBL/GenBank/DDBJ whole genome shotgun (WGS) entry which is preliminary data.</text>
</comment>
<dbReference type="InterPro" id="IPR011200">
    <property type="entry name" value="UCP012608"/>
</dbReference>
<evidence type="ECO:0000313" key="2">
    <source>
        <dbReference type="EMBL" id="EUA53159.1"/>
    </source>
</evidence>